<evidence type="ECO:0000313" key="4">
    <source>
        <dbReference type="Proteomes" id="UP000199602"/>
    </source>
</evidence>
<evidence type="ECO:0000259" key="1">
    <source>
        <dbReference type="Pfam" id="PF00557"/>
    </source>
</evidence>
<dbReference type="InterPro" id="IPR000994">
    <property type="entry name" value="Pept_M24"/>
</dbReference>
<evidence type="ECO:0000259" key="2">
    <source>
        <dbReference type="Pfam" id="PF01321"/>
    </source>
</evidence>
<keyword evidence="3" id="KW-0645">Protease</keyword>
<organism evidence="3 4">
    <name type="scientific">Desulfonauticus submarinus</name>
    <dbReference type="NCBI Taxonomy" id="206665"/>
    <lineage>
        <taxon>Bacteria</taxon>
        <taxon>Pseudomonadati</taxon>
        <taxon>Thermodesulfobacteriota</taxon>
        <taxon>Desulfovibrionia</taxon>
        <taxon>Desulfovibrionales</taxon>
        <taxon>Desulfonauticaceae</taxon>
        <taxon>Desulfonauticus</taxon>
    </lineage>
</organism>
<keyword evidence="3" id="KW-0378">Hydrolase</keyword>
<dbReference type="AlphaFoldDB" id="A0A1H0DIS5"/>
<gene>
    <name evidence="3" type="ORF">SAMN04488516_10533</name>
</gene>
<accession>A0A1H0DIS5</accession>
<dbReference type="Proteomes" id="UP000199602">
    <property type="component" value="Unassembled WGS sequence"/>
</dbReference>
<proteinExistence type="predicted"/>
<dbReference type="InterPro" id="IPR000587">
    <property type="entry name" value="Creatinase_N"/>
</dbReference>
<dbReference type="Gene3D" id="3.40.350.10">
    <property type="entry name" value="Creatinase/prolidase N-terminal domain"/>
    <property type="match status" value="1"/>
</dbReference>
<feature type="domain" description="Peptidase M24" evidence="1">
    <location>
        <begin position="147"/>
        <end position="385"/>
    </location>
</feature>
<dbReference type="Pfam" id="PF00557">
    <property type="entry name" value="Peptidase_M24"/>
    <property type="match status" value="1"/>
</dbReference>
<evidence type="ECO:0000313" key="3">
    <source>
        <dbReference type="EMBL" id="SDN69911.1"/>
    </source>
</evidence>
<dbReference type="PANTHER" id="PTHR46112">
    <property type="entry name" value="AMINOPEPTIDASE"/>
    <property type="match status" value="1"/>
</dbReference>
<dbReference type="SUPFAM" id="SSF53092">
    <property type="entry name" value="Creatinase/prolidase N-terminal domain"/>
    <property type="match status" value="1"/>
</dbReference>
<keyword evidence="3" id="KW-0031">Aminopeptidase</keyword>
<dbReference type="SUPFAM" id="SSF55920">
    <property type="entry name" value="Creatinase/aminopeptidase"/>
    <property type="match status" value="1"/>
</dbReference>
<keyword evidence="4" id="KW-1185">Reference proteome</keyword>
<feature type="domain" description="Creatinase N-terminal" evidence="2">
    <location>
        <begin position="13"/>
        <end position="140"/>
    </location>
</feature>
<dbReference type="STRING" id="206665.SAMN04488516_10533"/>
<dbReference type="GO" id="GO:0004177">
    <property type="term" value="F:aminopeptidase activity"/>
    <property type="evidence" value="ECO:0007669"/>
    <property type="project" value="UniProtKB-KW"/>
</dbReference>
<sequence>MFKELTKEEIAFRLQKLRNKWEQLSFPTKDIFIFSRTLIYYFTGTWANGLLYLPLVGEPILFCRKGLGRAKKEAKISSVVSFRSYSQVEGILKDFGYKLKTPIGVEKRGLTWELAELWQNKLKNFEMINADYLLAKTRSVKTRYELELLREAGNRHWLGLREHLPLKIRPKMTEYEISVELWKVFFELEHAGLMRMQACGEEIFLGHIAAGDSGIYGSAFNGPLCLRGVHPLVPQMGSPNKVWEENEPLTIDVGFCYQGYHTDKTQVYFSKNYKPAREVLDAQKCCEEIQEQAREMLKPGVLPEEIYVKAVEFAKKKGFEQGFMGLKEDKVNFLGHGIGLFIDEYPPLAKKIKDPLEENMVIALEPKIGLPSIGMVGVENTFLVTSNGGECITGKEFSPIWI</sequence>
<dbReference type="CDD" id="cd01066">
    <property type="entry name" value="APP_MetAP"/>
    <property type="match status" value="1"/>
</dbReference>
<dbReference type="InterPro" id="IPR036005">
    <property type="entry name" value="Creatinase/aminopeptidase-like"/>
</dbReference>
<dbReference type="EMBL" id="FNIN01000005">
    <property type="protein sequence ID" value="SDN69911.1"/>
    <property type="molecule type" value="Genomic_DNA"/>
</dbReference>
<dbReference type="PANTHER" id="PTHR46112:SF2">
    <property type="entry name" value="XAA-PRO AMINOPEPTIDASE P-RELATED"/>
    <property type="match status" value="1"/>
</dbReference>
<dbReference type="OrthoDB" id="9806388at2"/>
<dbReference type="Gene3D" id="3.90.230.10">
    <property type="entry name" value="Creatinase/methionine aminopeptidase superfamily"/>
    <property type="match status" value="1"/>
</dbReference>
<protein>
    <submittedName>
        <fullName evidence="3">Xaa-Pro aminopeptidase</fullName>
    </submittedName>
</protein>
<dbReference type="Pfam" id="PF01321">
    <property type="entry name" value="Creatinase_N"/>
    <property type="match status" value="1"/>
</dbReference>
<dbReference type="RefSeq" id="WP_092065011.1">
    <property type="nucleotide sequence ID" value="NZ_FNIN01000005.1"/>
</dbReference>
<name>A0A1H0DIS5_9BACT</name>
<reference evidence="3 4" key="1">
    <citation type="submission" date="2016-10" db="EMBL/GenBank/DDBJ databases">
        <authorList>
            <person name="de Groot N.N."/>
        </authorList>
    </citation>
    <scope>NUCLEOTIDE SEQUENCE [LARGE SCALE GENOMIC DNA]</scope>
    <source>
        <strain evidence="3 4">DSM 15269</strain>
    </source>
</reference>
<dbReference type="InterPro" id="IPR029149">
    <property type="entry name" value="Creatin/AminoP/Spt16_N"/>
</dbReference>
<dbReference type="InterPro" id="IPR050659">
    <property type="entry name" value="Peptidase_M24B"/>
</dbReference>